<comment type="caution">
    <text evidence="2">The sequence shown here is derived from an EMBL/GenBank/DDBJ whole genome shotgun (WGS) entry which is preliminary data.</text>
</comment>
<dbReference type="AlphaFoldDB" id="A0AAD2FK46"/>
<name>A0AAD2FK46_9STRA</name>
<protein>
    <submittedName>
        <fullName evidence="2">Uncharacterized protein</fullName>
    </submittedName>
</protein>
<feature type="compositionally biased region" description="Basic residues" evidence="1">
    <location>
        <begin position="55"/>
        <end position="71"/>
    </location>
</feature>
<organism evidence="2 3">
    <name type="scientific">Cylindrotheca closterium</name>
    <dbReference type="NCBI Taxonomy" id="2856"/>
    <lineage>
        <taxon>Eukaryota</taxon>
        <taxon>Sar</taxon>
        <taxon>Stramenopiles</taxon>
        <taxon>Ochrophyta</taxon>
        <taxon>Bacillariophyta</taxon>
        <taxon>Bacillariophyceae</taxon>
        <taxon>Bacillariophycidae</taxon>
        <taxon>Bacillariales</taxon>
        <taxon>Bacillariaceae</taxon>
        <taxon>Cylindrotheca</taxon>
    </lineage>
</organism>
<feature type="region of interest" description="Disordered" evidence="1">
    <location>
        <begin position="1"/>
        <end position="71"/>
    </location>
</feature>
<dbReference type="Proteomes" id="UP001295423">
    <property type="component" value="Unassembled WGS sequence"/>
</dbReference>
<evidence type="ECO:0000313" key="2">
    <source>
        <dbReference type="EMBL" id="CAJ1936843.1"/>
    </source>
</evidence>
<feature type="compositionally biased region" description="Polar residues" evidence="1">
    <location>
        <begin position="37"/>
        <end position="51"/>
    </location>
</feature>
<sequence length="891" mass="102986">MTKEGEHPFAKRKLTHALNASVASPTGALQCHDDEAQNAQKPNTMGVQSHVRTPPTKKTKTWSSPAKRRKKVNPRIAHFDRNQRAVDDISKKAFNPLDDCVICHAKENDLRVPHRPHDVRCPGLLKNSQGETKYEKDLRNYFNAPMENPEKEKELTGGGTPSVQLYYSGPTMTRRRKALAAGKLPAQAQATTVQNGKASEEILAPNSSPLEVAKFLERRVATRLQGKEAPSEHKAPPAMLALAQEIMEQVVNSKPTRLSESLPDTPKFNLARDRFHAIFGKNNFVYTIPNIYNSESPIDPNFHSLAGSQFIYMDLELAFPDFHILCCNCKSKDLTRKRDCYSQNKTLLRIVTDSNETWCRPFKYKCNRCKHEFETNEGPFLANLPAFIRNQYPVDPRYAKKGNHCHLSKSASRILEEEMLTHSNARQFVLKMFRRKHQFYLDRIEDYLSRPTIGGSYPELQQVVRTYAPSDQDCRDLYLRAQDSTLNPEGMAANDRNERIIQATTIDELLAIDHTFETLKNYRLEGGKAIFTVLNEKAQICSLVIVPTQKLCEIDHMLNKLLKRKGMDFNDGKPRGLYTDTWPNDKDYWEKRLGSNTEGALGLFHFNQRLMKHLNSQHKHFYRIKDRFQRAIYNYNQDDLRALTNAFKDGHIKDKNGETYTQEGLDELRLSKNWKRNYTKYLRKEIPNGDQVDRNLNDFEAWLLDFLKAIPQAEDLFTSSLQKFREQLANNRQHANHIQDPEGIEMYRGVQPGKKALIQLVKWLSKRPESLIEMFHGLVRHFANTGMRPEMADSLTLRGAAEYNLQREHKFQQMENNDTEVDCCWEHVPRYNQDQPLYSNPAFLHQVNELAKGKNKEPPFPHIKAMAPNNGEVFLSKYFKQQTERNELRKP</sequence>
<keyword evidence="3" id="KW-1185">Reference proteome</keyword>
<reference evidence="2" key="1">
    <citation type="submission" date="2023-08" db="EMBL/GenBank/DDBJ databases">
        <authorList>
            <person name="Audoor S."/>
            <person name="Bilcke G."/>
        </authorList>
    </citation>
    <scope>NUCLEOTIDE SEQUENCE</scope>
</reference>
<dbReference type="EMBL" id="CAKOGP040000567">
    <property type="protein sequence ID" value="CAJ1936843.1"/>
    <property type="molecule type" value="Genomic_DNA"/>
</dbReference>
<feature type="non-terminal residue" evidence="2">
    <location>
        <position position="891"/>
    </location>
</feature>
<proteinExistence type="predicted"/>
<gene>
    <name evidence="2" type="ORF">CYCCA115_LOCUS5392</name>
</gene>
<evidence type="ECO:0000256" key="1">
    <source>
        <dbReference type="SAM" id="MobiDB-lite"/>
    </source>
</evidence>
<evidence type="ECO:0000313" key="3">
    <source>
        <dbReference type="Proteomes" id="UP001295423"/>
    </source>
</evidence>
<accession>A0AAD2FK46</accession>